<dbReference type="GO" id="GO:0140664">
    <property type="term" value="F:ATP-dependent DNA damage sensor activity"/>
    <property type="evidence" value="ECO:0007669"/>
    <property type="project" value="InterPro"/>
</dbReference>
<dbReference type="Pfam" id="PF13589">
    <property type="entry name" value="HATPase_c_3"/>
    <property type="match status" value="1"/>
</dbReference>
<dbReference type="InterPro" id="IPR013507">
    <property type="entry name" value="DNA_mismatch_S5_2-like"/>
</dbReference>
<feature type="compositionally biased region" description="Polar residues" evidence="6">
    <location>
        <begin position="376"/>
        <end position="390"/>
    </location>
</feature>
<dbReference type="SUPFAM" id="SSF55874">
    <property type="entry name" value="ATPase domain of HSP90 chaperone/DNA topoisomerase II/histidine kinase"/>
    <property type="match status" value="1"/>
</dbReference>
<evidence type="ECO:0000256" key="5">
    <source>
        <dbReference type="ARBA" id="ARBA00023242"/>
    </source>
</evidence>
<dbReference type="InterPro" id="IPR036890">
    <property type="entry name" value="HATPase_C_sf"/>
</dbReference>
<sequence>MEEDSVIEPRGTKRKADDNISALDPDVINKIAAGEIIVAPVHALKELIENSVDAGSTSLEILVKEGGLKFLQITDNGHGINREDLPILCERFTTSKLKSYNDLSSIGTYGFRGEALASISHIAHLTITTKTRESNCAFKAHYENGKLIPAKPGQTSDPKPVAGRQGTQITVEDLFYNVPTRRRAFRSASEEYNKIMDVVSRYAIHCDGVAFSCKKFGEVSASISTLSTSSTIIRLRQIYGSAVANELVEFNSSDKSYGFRASGWTTTANYHVKKTTLLLFVNHRLVESTLTRKAIEQTYSAFLPKGGHPFTYLSLEIDPHRVDVNVHPTKREVNFLNEDEIIAIICTDIRNKLATVDSSRTFTSRNPPPGAGIQMTPISSKESPSSTGMKTITPKPKTYENNLVRTDSKLRKITSMLLPNTDELTPKNAKIESKSVDFESYGREPVICRLMTIKELRSEVRDQIHNELTEIFASHTFIGIVDERRRIAAIQGGVRLFLVDYGMVCSEYFYQVGLTDFGNFGVIRFTPSLDLKELLTIAAEAEKNRMQLNGEKEFDFEEVVETVFNQLFDRREMLLEYFSLEISEEGMLLSIPLLLKGYTPSMAKLPNFFLRMGPFVTWSTEKECFSTFLRELASYYVPEQIPTAPLDPDKITGIDDDDDLIEARRRDITYSIENLLFPAFKARLLATRTLTKNAIVERTSLRLRPELTAVLQYANLTSSELLTLSDLPQYLPPPEQTRWLLVDHNALTGGLGKVYGHRVVGCIDHHEDEGLVPFGDKTGEGLEGEPRVIEKASSCASLVTAWVRDRWQSAMQGLTIQNSVSKESEDRQSSKWRQEDARLARLALAPILIDSACLKSAKTETKDISSSAFLEQLIMRYEVNTYNRTEFFNEISAAKQDLSSLSLTDILHKDYKQWTECSPEKCSTFSRIGIAAVVQPMVFLLAKAASPSDFLQVLFKFAQKKDLSLLAIMTTYYSKNKDFKRELLVWGLDERGVQAGRYFKQMAAKKLGLQKWVQNNLTLDLDNNDEEDERGKIHMSTSWRHCWVQLDTESSRKQVAPLMRAAMKRIMGTL</sequence>
<evidence type="ECO:0000256" key="3">
    <source>
        <dbReference type="ARBA" id="ARBA00022763"/>
    </source>
</evidence>
<evidence type="ECO:0000259" key="8">
    <source>
        <dbReference type="SMART" id="SM01340"/>
    </source>
</evidence>
<evidence type="ECO:0000256" key="1">
    <source>
        <dbReference type="ARBA" id="ARBA00004123"/>
    </source>
</evidence>
<dbReference type="InterPro" id="IPR004097">
    <property type="entry name" value="DHHA2"/>
</dbReference>
<protein>
    <submittedName>
        <fullName evidence="9">Putative MutL protein-like protein 1</fullName>
    </submittedName>
</protein>
<dbReference type="PANTHER" id="PTHR10073">
    <property type="entry name" value="DNA MISMATCH REPAIR PROTEIN MLH, PMS, MUTL"/>
    <property type="match status" value="1"/>
</dbReference>
<keyword evidence="5" id="KW-0539">Nucleus</keyword>
<dbReference type="GO" id="GO:0005524">
    <property type="term" value="F:ATP binding"/>
    <property type="evidence" value="ECO:0007669"/>
    <property type="project" value="InterPro"/>
</dbReference>
<dbReference type="InterPro" id="IPR002099">
    <property type="entry name" value="MutL/Mlh/PMS"/>
</dbReference>
<proteinExistence type="inferred from homology"/>
<evidence type="ECO:0000256" key="6">
    <source>
        <dbReference type="SAM" id="MobiDB-lite"/>
    </source>
</evidence>
<dbReference type="CDD" id="cd03483">
    <property type="entry name" value="MutL_Trans_MLH1"/>
    <property type="match status" value="1"/>
</dbReference>
<dbReference type="InterPro" id="IPR014762">
    <property type="entry name" value="DNA_mismatch_repair_CS"/>
</dbReference>
<evidence type="ECO:0000256" key="4">
    <source>
        <dbReference type="ARBA" id="ARBA00023204"/>
    </source>
</evidence>
<dbReference type="GO" id="GO:0061982">
    <property type="term" value="P:meiosis I cell cycle process"/>
    <property type="evidence" value="ECO:0007669"/>
    <property type="project" value="UniProtKB-ARBA"/>
</dbReference>
<dbReference type="InterPro" id="IPR038973">
    <property type="entry name" value="MutL/Mlh/Pms-like"/>
</dbReference>
<gene>
    <name evidence="9" type="ORF">GcM3_130007</name>
</gene>
<dbReference type="Gene3D" id="3.30.230.10">
    <property type="match status" value="1"/>
</dbReference>
<dbReference type="EMBL" id="MCBQ01013095">
    <property type="protein sequence ID" value="RKF64651.1"/>
    <property type="molecule type" value="Genomic_DNA"/>
</dbReference>
<dbReference type="InterPro" id="IPR038222">
    <property type="entry name" value="DHHA2_dom_sf"/>
</dbReference>
<keyword evidence="10" id="KW-1185">Reference proteome</keyword>
<feature type="region of interest" description="Disordered" evidence="6">
    <location>
        <begin position="360"/>
        <end position="396"/>
    </location>
</feature>
<dbReference type="PROSITE" id="PS00058">
    <property type="entry name" value="DNA_MISMATCH_REPAIR_1"/>
    <property type="match status" value="1"/>
</dbReference>
<comment type="similarity">
    <text evidence="2">Belongs to the DNA mismatch repair MutL/HexB family.</text>
</comment>
<dbReference type="AlphaFoldDB" id="A0A420I4T3"/>
<dbReference type="SUPFAM" id="SSF64182">
    <property type="entry name" value="DHH phosphoesterases"/>
    <property type="match status" value="1"/>
</dbReference>
<dbReference type="FunFam" id="3.30.230.10:FF:000014">
    <property type="entry name" value="DNA mismatch repair protein Mlh1"/>
    <property type="match status" value="1"/>
</dbReference>
<dbReference type="InterPro" id="IPR032189">
    <property type="entry name" value="Mlh1_C"/>
</dbReference>
<dbReference type="Proteomes" id="UP000283383">
    <property type="component" value="Unassembled WGS sequence"/>
</dbReference>
<dbReference type="SUPFAM" id="SSF54211">
    <property type="entry name" value="Ribosomal protein S5 domain 2-like"/>
    <property type="match status" value="1"/>
</dbReference>
<dbReference type="GO" id="GO:0016887">
    <property type="term" value="F:ATP hydrolysis activity"/>
    <property type="evidence" value="ECO:0007669"/>
    <property type="project" value="InterPro"/>
</dbReference>
<dbReference type="InterPro" id="IPR020568">
    <property type="entry name" value="Ribosomal_Su5_D2-typ_SF"/>
</dbReference>
<comment type="subcellular location">
    <subcellularLocation>
        <location evidence="1">Nucleus</location>
    </subcellularLocation>
</comment>
<keyword evidence="3" id="KW-0227">DNA damage</keyword>
<name>A0A420I4T3_9PEZI</name>
<evidence type="ECO:0000313" key="10">
    <source>
        <dbReference type="Proteomes" id="UP000283383"/>
    </source>
</evidence>
<dbReference type="GO" id="GO:0032389">
    <property type="term" value="C:MutLalpha complex"/>
    <property type="evidence" value="ECO:0007669"/>
    <property type="project" value="TreeGrafter"/>
</dbReference>
<dbReference type="GO" id="GO:0005737">
    <property type="term" value="C:cytoplasm"/>
    <property type="evidence" value="ECO:0007669"/>
    <property type="project" value="InterPro"/>
</dbReference>
<dbReference type="FunFam" id="3.30.565.10:FF:000033">
    <property type="entry name" value="DNA mismatch repair protein Mlh1"/>
    <property type="match status" value="1"/>
</dbReference>
<dbReference type="GO" id="GO:0030983">
    <property type="term" value="F:mismatched DNA binding"/>
    <property type="evidence" value="ECO:0007669"/>
    <property type="project" value="InterPro"/>
</dbReference>
<dbReference type="SMART" id="SM01340">
    <property type="entry name" value="DNA_mis_repair"/>
    <property type="match status" value="1"/>
</dbReference>
<dbReference type="Gene3D" id="3.90.1640.10">
    <property type="entry name" value="inorganic pyrophosphatase (n-terminal core)"/>
    <property type="match status" value="1"/>
</dbReference>
<dbReference type="Gene3D" id="3.10.310.20">
    <property type="entry name" value="DHHA2 domain"/>
    <property type="match status" value="1"/>
</dbReference>
<reference evidence="9 10" key="1">
    <citation type="journal article" date="2018" name="BMC Genomics">
        <title>Comparative genome analyses reveal sequence features reflecting distinct modes of host-adaptation between dicot and monocot powdery mildew.</title>
        <authorList>
            <person name="Wu Y."/>
            <person name="Ma X."/>
            <person name="Pan Z."/>
            <person name="Kale S.D."/>
            <person name="Song Y."/>
            <person name="King H."/>
            <person name="Zhang Q."/>
            <person name="Presley C."/>
            <person name="Deng X."/>
            <person name="Wei C.I."/>
            <person name="Xiao S."/>
        </authorList>
    </citation>
    <scope>NUCLEOTIDE SEQUENCE [LARGE SCALE GENOMIC DNA]</scope>
    <source>
        <strain evidence="9">UMSG3</strain>
    </source>
</reference>
<dbReference type="CDD" id="cd16926">
    <property type="entry name" value="HATPase_MutL-MLH-PMS-like"/>
    <property type="match status" value="1"/>
</dbReference>
<evidence type="ECO:0000313" key="9">
    <source>
        <dbReference type="EMBL" id="RKF64651.1"/>
    </source>
</evidence>
<dbReference type="Pfam" id="PF16413">
    <property type="entry name" value="Mlh1_C"/>
    <property type="match status" value="1"/>
</dbReference>
<dbReference type="SMART" id="SM01131">
    <property type="entry name" value="DHHA2"/>
    <property type="match status" value="1"/>
</dbReference>
<evidence type="ECO:0000259" key="7">
    <source>
        <dbReference type="SMART" id="SM01131"/>
    </source>
</evidence>
<feature type="domain" description="DHHA2" evidence="7">
    <location>
        <begin position="888"/>
        <end position="1063"/>
    </location>
</feature>
<dbReference type="PANTHER" id="PTHR10073:SF12">
    <property type="entry name" value="DNA MISMATCH REPAIR PROTEIN MLH1"/>
    <property type="match status" value="1"/>
</dbReference>
<comment type="caution">
    <text evidence="9">The sequence shown here is derived from an EMBL/GenBank/DDBJ whole genome shotgun (WGS) entry which is preliminary data.</text>
</comment>
<keyword evidence="4" id="KW-0234">DNA repair</keyword>
<dbReference type="Pfam" id="PF02833">
    <property type="entry name" value="DHHA2"/>
    <property type="match status" value="1"/>
</dbReference>
<feature type="domain" description="DNA mismatch repair protein S5" evidence="8">
    <location>
        <begin position="235"/>
        <end position="354"/>
    </location>
</feature>
<dbReference type="InterPro" id="IPR038763">
    <property type="entry name" value="DHH_sf"/>
</dbReference>
<dbReference type="GO" id="GO:0006298">
    <property type="term" value="P:mismatch repair"/>
    <property type="evidence" value="ECO:0007669"/>
    <property type="project" value="InterPro"/>
</dbReference>
<organism evidence="9 10">
    <name type="scientific">Golovinomyces cichoracearum</name>
    <dbReference type="NCBI Taxonomy" id="62708"/>
    <lineage>
        <taxon>Eukaryota</taxon>
        <taxon>Fungi</taxon>
        <taxon>Dikarya</taxon>
        <taxon>Ascomycota</taxon>
        <taxon>Pezizomycotina</taxon>
        <taxon>Leotiomycetes</taxon>
        <taxon>Erysiphales</taxon>
        <taxon>Erysiphaceae</taxon>
        <taxon>Golovinomyces</taxon>
    </lineage>
</organism>
<dbReference type="Gene3D" id="3.30.565.10">
    <property type="entry name" value="Histidine kinase-like ATPase, C-terminal domain"/>
    <property type="match status" value="1"/>
</dbReference>
<dbReference type="STRING" id="62708.A0A420I4T3"/>
<accession>A0A420I4T3</accession>
<dbReference type="NCBIfam" id="TIGR00585">
    <property type="entry name" value="mutl"/>
    <property type="match status" value="1"/>
</dbReference>
<dbReference type="InterPro" id="IPR014721">
    <property type="entry name" value="Ribsml_uS5_D2-typ_fold_subgr"/>
</dbReference>
<dbReference type="Pfam" id="PF01119">
    <property type="entry name" value="DNA_mis_repair"/>
    <property type="match status" value="1"/>
</dbReference>
<evidence type="ECO:0000256" key="2">
    <source>
        <dbReference type="ARBA" id="ARBA00006082"/>
    </source>
</evidence>